<reference evidence="3 4" key="1">
    <citation type="submission" date="2020-01" db="EMBL/GenBank/DDBJ databases">
        <title>Genomes of bacteria type strains.</title>
        <authorList>
            <person name="Chen J."/>
            <person name="Zhu S."/>
            <person name="Chen J."/>
        </authorList>
    </citation>
    <scope>NUCLEOTIDE SEQUENCE [LARGE SCALE GENOMIC DNA]</scope>
    <source>
        <strain evidence="3 4">KCTC 52919</strain>
    </source>
</reference>
<dbReference type="SUPFAM" id="SSF46689">
    <property type="entry name" value="Homeodomain-like"/>
    <property type="match status" value="1"/>
</dbReference>
<dbReference type="InterPro" id="IPR036397">
    <property type="entry name" value="RNaseH_sf"/>
</dbReference>
<dbReference type="InterPro" id="IPR009057">
    <property type="entry name" value="Homeodomain-like_sf"/>
</dbReference>
<dbReference type="AlphaFoldDB" id="A0A6L9MPY7"/>
<dbReference type="EMBL" id="JAAAMJ010000075">
    <property type="protein sequence ID" value="NDV89558.1"/>
    <property type="molecule type" value="Genomic_DNA"/>
</dbReference>
<dbReference type="Pfam" id="PF13358">
    <property type="entry name" value="DDE_3"/>
    <property type="match status" value="1"/>
</dbReference>
<feature type="domain" description="Tc1-like transposase DDE" evidence="1">
    <location>
        <begin position="185"/>
        <end position="323"/>
    </location>
</feature>
<dbReference type="Pfam" id="PF13592">
    <property type="entry name" value="HTH_33"/>
    <property type="match status" value="1"/>
</dbReference>
<dbReference type="NCBIfam" id="NF033545">
    <property type="entry name" value="transpos_IS630"/>
    <property type="match status" value="1"/>
</dbReference>
<dbReference type="InterPro" id="IPR038717">
    <property type="entry name" value="Tc1-like_DDE_dom"/>
</dbReference>
<dbReference type="Pfam" id="PF13551">
    <property type="entry name" value="HTH_29"/>
    <property type="match status" value="1"/>
</dbReference>
<feature type="domain" description="Winged helix-turn helix" evidence="2">
    <location>
        <begin position="108"/>
        <end position="165"/>
    </location>
</feature>
<evidence type="ECO:0000313" key="4">
    <source>
        <dbReference type="Proteomes" id="UP000476332"/>
    </source>
</evidence>
<dbReference type="GO" id="GO:0003676">
    <property type="term" value="F:nucleic acid binding"/>
    <property type="evidence" value="ECO:0007669"/>
    <property type="project" value="InterPro"/>
</dbReference>
<dbReference type="RefSeq" id="WP_163046400.1">
    <property type="nucleotide sequence ID" value="NZ_JAAAMJ010000075.1"/>
</dbReference>
<evidence type="ECO:0000259" key="1">
    <source>
        <dbReference type="Pfam" id="PF13358"/>
    </source>
</evidence>
<accession>A0A6L9MPY7</accession>
<organism evidence="3 4">
    <name type="scientific">Aurantimonas aggregata</name>
    <dbReference type="NCBI Taxonomy" id="2047720"/>
    <lineage>
        <taxon>Bacteria</taxon>
        <taxon>Pseudomonadati</taxon>
        <taxon>Pseudomonadota</taxon>
        <taxon>Alphaproteobacteria</taxon>
        <taxon>Hyphomicrobiales</taxon>
        <taxon>Aurantimonadaceae</taxon>
        <taxon>Aurantimonas</taxon>
    </lineage>
</organism>
<comment type="caution">
    <text evidence="3">The sequence shown here is derived from an EMBL/GenBank/DDBJ whole genome shotgun (WGS) entry which is preliminary data.</text>
</comment>
<keyword evidence="4" id="KW-1185">Reference proteome</keyword>
<gene>
    <name evidence="3" type="ORF">GTW51_23300</name>
</gene>
<proteinExistence type="predicted"/>
<dbReference type="InterPro" id="IPR047655">
    <property type="entry name" value="Transpos_IS630-like"/>
</dbReference>
<dbReference type="Gene3D" id="3.30.420.10">
    <property type="entry name" value="Ribonuclease H-like superfamily/Ribonuclease H"/>
    <property type="match status" value="1"/>
</dbReference>
<name>A0A6L9MPY7_9HYPH</name>
<evidence type="ECO:0000313" key="3">
    <source>
        <dbReference type="EMBL" id="NDV89558.1"/>
    </source>
</evidence>
<protein>
    <submittedName>
        <fullName evidence="3">IS630 family transposase</fullName>
    </submittedName>
</protein>
<sequence length="353" mass="40148">MAMPIPLRADFDIFCLRRLARETKDANQARRLLALATIYEGGSRTDAARIGSVTLQIVRDWVLRFNDRGPAGLINVKAPGSPSKLNEAQRRALARIVESGPIPAIHGVVRWRRKDLVQWIYEEFAISLDETTVGRELKALGFAKLSARPRHYAQNEFEVEAFKKNFPAELASIEAKLPKDTEIELWWADEARIGQKNKITRRWARRGTRPSAPQDQRTMWAYIFGAVCPQKGKAAGLVLPYCDTGSMSQHLAEISRAVDPGAHAVLILDRAGWHMTPKLVVPANITLLFLPPRAPELNPVENVWQFMRDNWLSNRIFIDYDDIVVHCCAAWNKLVDQPWKIISIGMRDWAHRF</sequence>
<evidence type="ECO:0000259" key="2">
    <source>
        <dbReference type="Pfam" id="PF13592"/>
    </source>
</evidence>
<dbReference type="InterPro" id="IPR025959">
    <property type="entry name" value="Winged_HTH_dom"/>
</dbReference>
<dbReference type="Proteomes" id="UP000476332">
    <property type="component" value="Unassembled WGS sequence"/>
</dbReference>